<dbReference type="SUPFAM" id="SSF55729">
    <property type="entry name" value="Acyl-CoA N-acyltransferases (Nat)"/>
    <property type="match status" value="1"/>
</dbReference>
<dbReference type="EMBL" id="JAUJWV010000001">
    <property type="protein sequence ID" value="MDN7240732.1"/>
    <property type="molecule type" value="Genomic_DNA"/>
</dbReference>
<dbReference type="InterPro" id="IPR000182">
    <property type="entry name" value="GNAT_dom"/>
</dbReference>
<sequence length="176" mass="20619">MKFTEVNIRKMLHKDYAHMAKWLSTKEVLEFFGDVNAPFTIEQVKTKYEPRVNREVLVFPYIVELNETPAGFMQQYKISKEKQEEFGYPSPCSVYGIDQFIGEPELFNQGLGTIMVTNFIGYLFRTTDAEIIIVDPEVTNVRAIRCYEKCGFRKVKKVNEKTNWLMDFNSGRMKNL</sequence>
<protein>
    <submittedName>
        <fullName evidence="3">GNAT family N-acetyltransferase</fullName>
        <ecNumber evidence="3">2.3.1.-</ecNumber>
    </submittedName>
</protein>
<evidence type="ECO:0000256" key="1">
    <source>
        <dbReference type="ARBA" id="ARBA00023251"/>
    </source>
</evidence>
<organism evidence="3 4">
    <name type="scientific">Planococcus shixiaomingii</name>
    <dbReference type="NCBI Taxonomy" id="3058393"/>
    <lineage>
        <taxon>Bacteria</taxon>
        <taxon>Bacillati</taxon>
        <taxon>Bacillota</taxon>
        <taxon>Bacilli</taxon>
        <taxon>Bacillales</taxon>
        <taxon>Caryophanaceae</taxon>
        <taxon>Planococcus</taxon>
    </lineage>
</organism>
<dbReference type="PANTHER" id="PTHR31438">
    <property type="entry name" value="LYSINE N-ACYLTRANSFERASE C17G9.06C-RELATED"/>
    <property type="match status" value="1"/>
</dbReference>
<evidence type="ECO:0000313" key="3">
    <source>
        <dbReference type="EMBL" id="MDN7240732.1"/>
    </source>
</evidence>
<keyword evidence="4" id="KW-1185">Reference proteome</keyword>
<accession>A0ABT8MYL4</accession>
<dbReference type="Gene3D" id="3.40.630.30">
    <property type="match status" value="1"/>
</dbReference>
<name>A0ABT8MYL4_9BACL</name>
<reference evidence="3 4" key="1">
    <citation type="submission" date="2023-06" db="EMBL/GenBank/DDBJ databases">
        <title>Novel species in genus Planococcus.</title>
        <authorList>
            <person name="Ning S."/>
        </authorList>
    </citation>
    <scope>NUCLEOTIDE SEQUENCE [LARGE SCALE GENOMIC DNA]</scope>
    <source>
        <strain evidence="3 4">N028</strain>
    </source>
</reference>
<dbReference type="InterPro" id="IPR016181">
    <property type="entry name" value="Acyl_CoA_acyltransferase"/>
</dbReference>
<dbReference type="EC" id="2.3.1.-" evidence="3"/>
<keyword evidence="1" id="KW-0046">Antibiotic resistance</keyword>
<keyword evidence="3" id="KW-0012">Acyltransferase</keyword>
<keyword evidence="3" id="KW-0808">Transferase</keyword>
<gene>
    <name evidence="3" type="ORF">QWY14_02975</name>
</gene>
<proteinExistence type="predicted"/>
<dbReference type="GO" id="GO:0016746">
    <property type="term" value="F:acyltransferase activity"/>
    <property type="evidence" value="ECO:0007669"/>
    <property type="project" value="UniProtKB-KW"/>
</dbReference>
<dbReference type="Pfam" id="PF13523">
    <property type="entry name" value="Acetyltransf_8"/>
    <property type="match status" value="1"/>
</dbReference>
<dbReference type="PANTHER" id="PTHR31438:SF1">
    <property type="entry name" value="LYSINE N-ACYLTRANSFERASE C17G9.06C-RELATED"/>
    <property type="match status" value="1"/>
</dbReference>
<evidence type="ECO:0000259" key="2">
    <source>
        <dbReference type="PROSITE" id="PS51186"/>
    </source>
</evidence>
<feature type="domain" description="N-acetyltransferase" evidence="2">
    <location>
        <begin position="6"/>
        <end position="176"/>
    </location>
</feature>
<comment type="caution">
    <text evidence="3">The sequence shown here is derived from an EMBL/GenBank/DDBJ whole genome shotgun (WGS) entry which is preliminary data.</text>
</comment>
<evidence type="ECO:0000313" key="4">
    <source>
        <dbReference type="Proteomes" id="UP001172055"/>
    </source>
</evidence>
<dbReference type="Proteomes" id="UP001172055">
    <property type="component" value="Unassembled WGS sequence"/>
</dbReference>
<dbReference type="PROSITE" id="PS51186">
    <property type="entry name" value="GNAT"/>
    <property type="match status" value="1"/>
</dbReference>